<comment type="caution">
    <text evidence="1">The sequence shown here is derived from an EMBL/GenBank/DDBJ whole genome shotgun (WGS) entry which is preliminary data.</text>
</comment>
<accession>A0ABT4E0Y5</accession>
<gene>
    <name evidence="1" type="ORF">M5X09_27050</name>
</gene>
<dbReference type="Proteomes" id="UP001207626">
    <property type="component" value="Unassembled WGS sequence"/>
</dbReference>
<dbReference type="EMBL" id="JAMDLW010000062">
    <property type="protein sequence ID" value="MCY9523262.1"/>
    <property type="molecule type" value="Genomic_DNA"/>
</dbReference>
<evidence type="ECO:0000313" key="1">
    <source>
        <dbReference type="EMBL" id="MCY9523262.1"/>
    </source>
</evidence>
<keyword evidence="2" id="KW-1185">Reference proteome</keyword>
<name>A0ABT4E0Y5_9BACL</name>
<dbReference type="RefSeq" id="WP_140397824.1">
    <property type="nucleotide sequence ID" value="NZ_JAMDLV010000058.1"/>
</dbReference>
<organism evidence="1 2">
    <name type="scientific">Paenibacillus apiarius</name>
    <dbReference type="NCBI Taxonomy" id="46240"/>
    <lineage>
        <taxon>Bacteria</taxon>
        <taxon>Bacillati</taxon>
        <taxon>Bacillota</taxon>
        <taxon>Bacilli</taxon>
        <taxon>Bacillales</taxon>
        <taxon>Paenibacillaceae</taxon>
        <taxon>Paenibacillus</taxon>
    </lineage>
</organism>
<sequence length="119" mass="13264">MLYLTTLLPIASAGTASMHERKCNDKYYLAGGVVETSYSNNIDKMTAYLELYLDGKYLGSKIETNKPTSVDGLKSVAANITSCYHSDSGRYIMDWSTRIEYLRSNSDDTDAGRESYTKS</sequence>
<reference evidence="1 2" key="1">
    <citation type="submission" date="2022-05" db="EMBL/GenBank/DDBJ databases">
        <title>Genome Sequencing of Bee-Associated Microbes.</title>
        <authorList>
            <person name="Dunlap C."/>
        </authorList>
    </citation>
    <scope>NUCLEOTIDE SEQUENCE [LARGE SCALE GENOMIC DNA]</scope>
    <source>
        <strain evidence="1 2">NRRL NRS-1438</strain>
    </source>
</reference>
<protein>
    <submittedName>
        <fullName evidence="1">Uncharacterized protein</fullName>
    </submittedName>
</protein>
<proteinExistence type="predicted"/>
<evidence type="ECO:0000313" key="2">
    <source>
        <dbReference type="Proteomes" id="UP001207626"/>
    </source>
</evidence>